<comment type="caution">
    <text evidence="1">The sequence shown here is derived from an EMBL/GenBank/DDBJ whole genome shotgun (WGS) entry which is preliminary data.</text>
</comment>
<evidence type="ECO:0000313" key="2">
    <source>
        <dbReference type="Proteomes" id="UP001174694"/>
    </source>
</evidence>
<dbReference type="Proteomes" id="UP001174694">
    <property type="component" value="Unassembled WGS sequence"/>
</dbReference>
<gene>
    <name evidence="1" type="ORF">NKR23_g4030</name>
</gene>
<organism evidence="1 2">
    <name type="scientific">Pleurostoma richardsiae</name>
    <dbReference type="NCBI Taxonomy" id="41990"/>
    <lineage>
        <taxon>Eukaryota</taxon>
        <taxon>Fungi</taxon>
        <taxon>Dikarya</taxon>
        <taxon>Ascomycota</taxon>
        <taxon>Pezizomycotina</taxon>
        <taxon>Sordariomycetes</taxon>
        <taxon>Sordariomycetidae</taxon>
        <taxon>Calosphaeriales</taxon>
        <taxon>Pleurostomataceae</taxon>
        <taxon>Pleurostoma</taxon>
    </lineage>
</organism>
<reference evidence="1" key="1">
    <citation type="submission" date="2022-07" db="EMBL/GenBank/DDBJ databases">
        <title>Fungi with potential for degradation of polypropylene.</title>
        <authorList>
            <person name="Gostincar C."/>
        </authorList>
    </citation>
    <scope>NUCLEOTIDE SEQUENCE</scope>
    <source>
        <strain evidence="1">EXF-13308</strain>
    </source>
</reference>
<proteinExistence type="predicted"/>
<sequence>MSGSGGFYKYRCKYFYTHNCPEWVWVNNSACPACLAKGRDSVESEPVAPVWRTRDIFVPMIQDGTLQYMLMEIVSTGESGNEWTLRHKVHHQPSMPAIPTTSDTPRAIFSSTGLPTQIGF</sequence>
<dbReference type="EMBL" id="JANBVO010000009">
    <property type="protein sequence ID" value="KAJ9149819.1"/>
    <property type="molecule type" value="Genomic_DNA"/>
</dbReference>
<protein>
    <submittedName>
        <fullName evidence="1">Uncharacterized protein</fullName>
    </submittedName>
</protein>
<accession>A0AA38VL04</accession>
<name>A0AA38VL04_9PEZI</name>
<evidence type="ECO:0000313" key="1">
    <source>
        <dbReference type="EMBL" id="KAJ9149819.1"/>
    </source>
</evidence>
<keyword evidence="2" id="KW-1185">Reference proteome</keyword>
<dbReference type="AlphaFoldDB" id="A0AA38VL04"/>